<feature type="transmembrane region" description="Helical" evidence="2">
    <location>
        <begin position="215"/>
        <end position="230"/>
    </location>
</feature>
<keyword evidence="1" id="KW-0175">Coiled coil</keyword>
<dbReference type="EMBL" id="FMIH01000162">
    <property type="protein sequence ID" value="SCL83553.1"/>
    <property type="molecule type" value="Genomic_DNA"/>
</dbReference>
<dbReference type="InterPro" id="IPR006484">
    <property type="entry name" value="PYST_B"/>
</dbReference>
<organism evidence="3 4">
    <name type="scientific">Plasmodium berghei</name>
    <dbReference type="NCBI Taxonomy" id="5821"/>
    <lineage>
        <taxon>Eukaryota</taxon>
        <taxon>Sar</taxon>
        <taxon>Alveolata</taxon>
        <taxon>Apicomplexa</taxon>
        <taxon>Aconoidasida</taxon>
        <taxon>Haemosporida</taxon>
        <taxon>Plasmodiidae</taxon>
        <taxon>Plasmodium</taxon>
        <taxon>Plasmodium (Vinckeia)</taxon>
    </lineage>
</organism>
<reference evidence="3 4" key="1">
    <citation type="submission" date="2016-08" db="EMBL/GenBank/DDBJ databases">
        <authorList>
            <consortium name="Pathogen Informatics"/>
        </authorList>
    </citation>
    <scope>NUCLEOTIDE SEQUENCE [LARGE SCALE GENOMIC DNA]</scope>
    <source>
        <strain evidence="3 4">SP11 RLL</strain>
    </source>
</reference>
<keyword evidence="2" id="KW-0812">Transmembrane</keyword>
<protein>
    <recommendedName>
        <fullName evidence="5">Fam-b protein</fullName>
    </recommendedName>
</protein>
<gene>
    <name evidence="3" type="ORF">PBSP11RLL_000509100</name>
</gene>
<feature type="non-terminal residue" evidence="3">
    <location>
        <position position="1"/>
    </location>
</feature>
<accession>A0A1D3L772</accession>
<evidence type="ECO:0000256" key="2">
    <source>
        <dbReference type="SAM" id="Phobius"/>
    </source>
</evidence>
<name>A0A1D3L772_PLABE</name>
<dbReference type="Pfam" id="PF09592">
    <property type="entry name" value="DUF2031"/>
    <property type="match status" value="1"/>
</dbReference>
<dbReference type="VEuPathDB" id="PlasmoDB:PBANKA_0112641"/>
<keyword evidence="2" id="KW-1133">Transmembrane helix</keyword>
<evidence type="ECO:0000313" key="4">
    <source>
        <dbReference type="Proteomes" id="UP000219974"/>
    </source>
</evidence>
<feature type="transmembrane region" description="Helical" evidence="2">
    <location>
        <begin position="236"/>
        <end position="257"/>
    </location>
</feature>
<evidence type="ECO:0008006" key="5">
    <source>
        <dbReference type="Google" id="ProtNLM"/>
    </source>
</evidence>
<dbReference type="VEuPathDB" id="PlasmoDB:PBANKA_1000071"/>
<proteinExistence type="predicted"/>
<evidence type="ECO:0000313" key="3">
    <source>
        <dbReference type="EMBL" id="SCL83553.1"/>
    </source>
</evidence>
<sequence>FYQSTLNLANQLGDCVEGKKEIEHLRNIIDSHIKEHKGSNTSLDLKNELYFVNDRGIWLERNVINFRNNRILSYADNEFDLNGFYQSTLNLANQLGDCVEGKKEIEHLRNIIDSHIKEHKGSNTSLDLKNVDSKTKKIINELRKKLEELKKQISDKTNGELAIQPIDDKIIIKKDENSSVSEHEDFKQLEKNENNKIVSSNCYMKSKLNKTIKKVATKFILSALAFLAVVSSIPLILFACLIIIPILPGFFICYFLWRLIKYSIKLRKI</sequence>
<dbReference type="Proteomes" id="UP000219974">
    <property type="component" value="Unassembled WGS sequence"/>
</dbReference>
<feature type="coiled-coil region" evidence="1">
    <location>
        <begin position="132"/>
        <end position="159"/>
    </location>
</feature>
<keyword evidence="2" id="KW-0472">Membrane</keyword>
<dbReference type="NCBIfam" id="TIGR01597">
    <property type="entry name" value="PYST-B"/>
    <property type="match status" value="1"/>
</dbReference>
<dbReference type="AlphaFoldDB" id="A0A1D3L772"/>
<evidence type="ECO:0000256" key="1">
    <source>
        <dbReference type="SAM" id="Coils"/>
    </source>
</evidence>